<dbReference type="Gene3D" id="2.160.10.10">
    <property type="entry name" value="Hexapeptide repeat proteins"/>
    <property type="match status" value="1"/>
</dbReference>
<dbReference type="GO" id="GO:0009245">
    <property type="term" value="P:lipid A biosynthetic process"/>
    <property type="evidence" value="ECO:0007669"/>
    <property type="project" value="UniProtKB-KW"/>
</dbReference>
<feature type="domain" description="Mannose-1-phosphate guanyltransferase C-terminal" evidence="4">
    <location>
        <begin position="66"/>
        <end position="137"/>
    </location>
</feature>
<organism evidence="5 6">
    <name type="scientific">Pseudomonas versuta</name>
    <dbReference type="NCBI Taxonomy" id="1788301"/>
    <lineage>
        <taxon>Bacteria</taxon>
        <taxon>Pseudomonadati</taxon>
        <taxon>Pseudomonadota</taxon>
        <taxon>Gammaproteobacteria</taxon>
        <taxon>Pseudomonadales</taxon>
        <taxon>Pseudomonadaceae</taxon>
        <taxon>Pseudomonas</taxon>
    </lineage>
</organism>
<sequence length="204" mass="21556">MNIPPICSFIARWPELGLVPSVAWQITRDCENQVLFLLARLGPGYQRQGVCAIHETAVVEPGAVLKGPIIVGPGAFVAAGAYLRGGVYLGRNCIVGPSCEVKSSFMLEGSKLAHFNFVGDSLIGEKVNIEAGAIIANYRNELDGAPINIRHAGYVIETGANKFGALIGDGCKIGANAVIAPGALLLPETRVPRLGLIDQFAYVE</sequence>
<dbReference type="InterPro" id="IPR011004">
    <property type="entry name" value="Trimer_LpxA-like_sf"/>
</dbReference>
<reference evidence="5 6" key="1">
    <citation type="submission" date="2016-11" db="EMBL/GenBank/DDBJ databases">
        <title>Draft genome of Pseudomonas versuta A4R1.12.</title>
        <authorList>
            <person name="See-Too W.-S."/>
        </authorList>
    </citation>
    <scope>NUCLEOTIDE SEQUENCE [LARGE SCALE GENOMIC DNA]</scope>
    <source>
        <strain evidence="5 6">A4R1.12</strain>
    </source>
</reference>
<dbReference type="AlphaFoldDB" id="A0A853ZKG3"/>
<dbReference type="InterPro" id="IPR018357">
    <property type="entry name" value="Hexapep_transf_CS"/>
</dbReference>
<proteinExistence type="predicted"/>
<evidence type="ECO:0000313" key="6">
    <source>
        <dbReference type="Proteomes" id="UP000185990"/>
    </source>
</evidence>
<dbReference type="PROSITE" id="PS00101">
    <property type="entry name" value="HEXAPEP_TRANSFERASES"/>
    <property type="match status" value="1"/>
</dbReference>
<evidence type="ECO:0000313" key="5">
    <source>
        <dbReference type="EMBL" id="OKA17842.1"/>
    </source>
</evidence>
<dbReference type="GO" id="GO:0016779">
    <property type="term" value="F:nucleotidyltransferase activity"/>
    <property type="evidence" value="ECO:0007669"/>
    <property type="project" value="UniProtKB-ARBA"/>
</dbReference>
<accession>A0A853ZKG3</accession>
<evidence type="ECO:0000256" key="2">
    <source>
        <dbReference type="ARBA" id="ARBA00022737"/>
    </source>
</evidence>
<comment type="caution">
    <text evidence="5">The sequence shown here is derived from an EMBL/GenBank/DDBJ whole genome shotgun (WGS) entry which is preliminary data.</text>
</comment>
<name>A0A853ZKG3_9PSED</name>
<keyword evidence="2" id="KW-0677">Repeat</keyword>
<protein>
    <submittedName>
        <fullName evidence="5">Transferase</fullName>
    </submittedName>
</protein>
<dbReference type="SUPFAM" id="SSF51161">
    <property type="entry name" value="Trimeric LpxA-like enzymes"/>
    <property type="match status" value="1"/>
</dbReference>
<evidence type="ECO:0000256" key="3">
    <source>
        <dbReference type="ARBA" id="ARBA00023315"/>
    </source>
</evidence>
<dbReference type="GO" id="GO:0016746">
    <property type="term" value="F:acyltransferase activity"/>
    <property type="evidence" value="ECO:0007669"/>
    <property type="project" value="UniProtKB-KW"/>
</dbReference>
<dbReference type="Proteomes" id="UP000185990">
    <property type="component" value="Unassembled WGS sequence"/>
</dbReference>
<keyword evidence="3" id="KW-0012">Acyltransferase</keyword>
<dbReference type="PANTHER" id="PTHR43584">
    <property type="entry name" value="NUCLEOTIDYL TRANSFERASE"/>
    <property type="match status" value="1"/>
</dbReference>
<dbReference type="InterPro" id="IPR056729">
    <property type="entry name" value="GMPPB_C"/>
</dbReference>
<dbReference type="InterPro" id="IPR050065">
    <property type="entry name" value="GlmU-like"/>
</dbReference>
<keyword evidence="1 5" id="KW-0808">Transferase</keyword>
<evidence type="ECO:0000259" key="4">
    <source>
        <dbReference type="Pfam" id="PF25087"/>
    </source>
</evidence>
<gene>
    <name evidence="5" type="ORF">BOH74_21775</name>
</gene>
<dbReference type="RefSeq" id="WP_073510717.1">
    <property type="nucleotide sequence ID" value="NZ_MPJD01000045.1"/>
</dbReference>
<dbReference type="EMBL" id="MPJD01000045">
    <property type="protein sequence ID" value="OKA17842.1"/>
    <property type="molecule type" value="Genomic_DNA"/>
</dbReference>
<evidence type="ECO:0000256" key="1">
    <source>
        <dbReference type="ARBA" id="ARBA00022679"/>
    </source>
</evidence>
<dbReference type="PANTHER" id="PTHR43584:SF8">
    <property type="entry name" value="N-ACETYLMURAMATE ALPHA-1-PHOSPHATE URIDYLYLTRANSFERASE"/>
    <property type="match status" value="1"/>
</dbReference>
<dbReference type="Pfam" id="PF25087">
    <property type="entry name" value="GMPPB_C"/>
    <property type="match status" value="1"/>
</dbReference>
<dbReference type="GO" id="GO:0016020">
    <property type="term" value="C:membrane"/>
    <property type="evidence" value="ECO:0007669"/>
    <property type="project" value="GOC"/>
</dbReference>